<evidence type="ECO:0000256" key="7">
    <source>
        <dbReference type="PIRSR" id="PIRSR000239-1"/>
    </source>
</evidence>
<reference evidence="10" key="1">
    <citation type="submission" date="2014-08" db="EMBL/GenBank/DDBJ databases">
        <authorList>
            <person name="Moulin L."/>
        </authorList>
    </citation>
    <scope>NUCLEOTIDE SEQUENCE [LARGE SCALE GENOMIC DNA]</scope>
</reference>
<dbReference type="Proteomes" id="UP000045285">
    <property type="component" value="Unassembled WGS sequence"/>
</dbReference>
<dbReference type="PROSITE" id="PS51352">
    <property type="entry name" value="THIOREDOXIN_2"/>
    <property type="match status" value="1"/>
</dbReference>
<keyword evidence="2 9" id="KW-0575">Peroxidase</keyword>
<dbReference type="STRING" id="69974.MPLDJ20_190121"/>
<dbReference type="InterPro" id="IPR045020">
    <property type="entry name" value="PRX_1cys"/>
</dbReference>
<organism evidence="9 10">
    <name type="scientific">Mesorhizobium plurifarium</name>
    <dbReference type="NCBI Taxonomy" id="69974"/>
    <lineage>
        <taxon>Bacteria</taxon>
        <taxon>Pseudomonadati</taxon>
        <taxon>Pseudomonadota</taxon>
        <taxon>Alphaproteobacteria</taxon>
        <taxon>Hyphomicrobiales</taxon>
        <taxon>Phyllobacteriaceae</taxon>
        <taxon>Mesorhizobium</taxon>
    </lineage>
</organism>
<dbReference type="FunFam" id="3.30.1020.10:FF:000001">
    <property type="entry name" value="1-Cys peroxiredoxin"/>
    <property type="match status" value="1"/>
</dbReference>
<evidence type="ECO:0000256" key="1">
    <source>
        <dbReference type="ARBA" id="ARBA00009796"/>
    </source>
</evidence>
<dbReference type="GO" id="GO:0005829">
    <property type="term" value="C:cytosol"/>
    <property type="evidence" value="ECO:0007669"/>
    <property type="project" value="TreeGrafter"/>
</dbReference>
<evidence type="ECO:0000259" key="8">
    <source>
        <dbReference type="PROSITE" id="PS51352"/>
    </source>
</evidence>
<evidence type="ECO:0000256" key="4">
    <source>
        <dbReference type="ARBA" id="ARBA00023002"/>
    </source>
</evidence>
<evidence type="ECO:0000256" key="3">
    <source>
        <dbReference type="ARBA" id="ARBA00022862"/>
    </source>
</evidence>
<sequence>MSLRINDIAPDFTAETTQGTIKFHDWIGDGWAVLFSHPKNFTPVCTTELGTMAGLEGDFKKRNVKIIGISVDPVSSHEKWQADIKTATGHTVNYPLIGDKDLHVAKLYEMLPAGAGESSEGRTPADNATVRSVYVIGPDKKIKLVLTYPMTTGRNFDEILRVIDSIQLTAKHQVATPANWKQGDDVIITAAVSNEDAVKRFGAYETVLPYLRKTKQPSAG</sequence>
<evidence type="ECO:0000256" key="5">
    <source>
        <dbReference type="ARBA" id="ARBA00023284"/>
    </source>
</evidence>
<dbReference type="AlphaFoldDB" id="A0A090E2G9"/>
<dbReference type="CDD" id="cd03016">
    <property type="entry name" value="PRX_1cys"/>
    <property type="match status" value="1"/>
</dbReference>
<dbReference type="PIRSF" id="PIRSF000239">
    <property type="entry name" value="AHPC"/>
    <property type="match status" value="1"/>
</dbReference>
<dbReference type="SUPFAM" id="SSF52833">
    <property type="entry name" value="Thioredoxin-like"/>
    <property type="match status" value="1"/>
</dbReference>
<keyword evidence="5" id="KW-0676">Redox-active center</keyword>
<dbReference type="Gene3D" id="3.30.1020.10">
    <property type="entry name" value="Antioxidant, Horf6, Chain A, domain2"/>
    <property type="match status" value="1"/>
</dbReference>
<comment type="similarity">
    <text evidence="1">Belongs to the peroxiredoxin family. AhpC/Prx1 subfamily.</text>
</comment>
<dbReference type="EC" id="1.11.1.15" evidence="9"/>
<evidence type="ECO:0000313" key="10">
    <source>
        <dbReference type="Proteomes" id="UP000045285"/>
    </source>
</evidence>
<keyword evidence="4 9" id="KW-0560">Oxidoreductase</keyword>
<accession>A0A090E2G9</accession>
<dbReference type="PANTHER" id="PTHR43503:SF4">
    <property type="entry name" value="PEROXIREDOXIN-6"/>
    <property type="match status" value="1"/>
</dbReference>
<comment type="similarity">
    <text evidence="6">Belongs to the peroxiredoxin family. Prx6 subfamily.</text>
</comment>
<dbReference type="Gene3D" id="3.40.30.10">
    <property type="entry name" value="Glutaredoxin"/>
    <property type="match status" value="1"/>
</dbReference>
<dbReference type="Pfam" id="PF10417">
    <property type="entry name" value="1-cysPrx_C"/>
    <property type="match status" value="1"/>
</dbReference>
<dbReference type="FunFam" id="3.40.30.10:FF:000011">
    <property type="entry name" value="Peroxiredoxin PRX1"/>
    <property type="match status" value="1"/>
</dbReference>
<dbReference type="InterPro" id="IPR036249">
    <property type="entry name" value="Thioredoxin-like_sf"/>
</dbReference>
<evidence type="ECO:0000256" key="2">
    <source>
        <dbReference type="ARBA" id="ARBA00022559"/>
    </source>
</evidence>
<dbReference type="InterPro" id="IPR013766">
    <property type="entry name" value="Thioredoxin_domain"/>
</dbReference>
<evidence type="ECO:0000256" key="6">
    <source>
        <dbReference type="ARBA" id="ARBA00025719"/>
    </source>
</evidence>
<feature type="domain" description="Thioredoxin" evidence="8">
    <location>
        <begin position="3"/>
        <end position="168"/>
    </location>
</feature>
<dbReference type="EMBL" id="CCMZ01000034">
    <property type="protein sequence ID" value="CDX23635.1"/>
    <property type="molecule type" value="Genomic_DNA"/>
</dbReference>
<protein>
    <submittedName>
        <fullName evidence="9">Mitochondrial peroxiredoxin PRX1</fullName>
        <ecNumber evidence="9">1.11.1.15</ecNumber>
    </submittedName>
</protein>
<dbReference type="GO" id="GO:0045454">
    <property type="term" value="P:cell redox homeostasis"/>
    <property type="evidence" value="ECO:0007669"/>
    <property type="project" value="TreeGrafter"/>
</dbReference>
<feature type="active site" description="Cysteine sulfenic acid (-SOH) intermediate; for peroxidase activity" evidence="7">
    <location>
        <position position="45"/>
    </location>
</feature>
<dbReference type="Pfam" id="PF00578">
    <property type="entry name" value="AhpC-TSA"/>
    <property type="match status" value="1"/>
</dbReference>
<gene>
    <name evidence="9" type="primary">PRX</name>
    <name evidence="9" type="ORF">MPL3356_40473</name>
</gene>
<keyword evidence="3" id="KW-0049">Antioxidant</keyword>
<keyword evidence="10" id="KW-1185">Reference proteome</keyword>
<dbReference type="GO" id="GO:0051920">
    <property type="term" value="F:peroxiredoxin activity"/>
    <property type="evidence" value="ECO:0007669"/>
    <property type="project" value="InterPro"/>
</dbReference>
<evidence type="ECO:0000313" key="9">
    <source>
        <dbReference type="EMBL" id="CDX23635.1"/>
    </source>
</evidence>
<dbReference type="InterPro" id="IPR000866">
    <property type="entry name" value="AhpC/TSA"/>
</dbReference>
<dbReference type="InterPro" id="IPR024706">
    <property type="entry name" value="Peroxiredoxin_AhpC-typ"/>
</dbReference>
<proteinExistence type="inferred from homology"/>
<dbReference type="InterPro" id="IPR019479">
    <property type="entry name" value="Peroxiredoxin_C"/>
</dbReference>
<name>A0A090E2G9_MESPL</name>
<dbReference type="PANTHER" id="PTHR43503">
    <property type="entry name" value="MCG48959-RELATED"/>
    <property type="match status" value="1"/>
</dbReference>